<dbReference type="Proteomes" id="UP001148018">
    <property type="component" value="Unassembled WGS sequence"/>
</dbReference>
<dbReference type="SUPFAM" id="SSF54556">
    <property type="entry name" value="Chitinase insertion domain"/>
    <property type="match status" value="2"/>
</dbReference>
<reference evidence="6" key="1">
    <citation type="submission" date="2022-07" db="EMBL/GenBank/DDBJ databases">
        <title>Chromosome-level genome of Muraenolepis orangiensis.</title>
        <authorList>
            <person name="Kim J."/>
        </authorList>
    </citation>
    <scope>NUCLEOTIDE SEQUENCE</scope>
    <source>
        <strain evidence="6">KU_S4_2022</strain>
        <tissue evidence="6">Muscle</tissue>
    </source>
</reference>
<evidence type="ECO:0000313" key="6">
    <source>
        <dbReference type="EMBL" id="KAJ3601773.1"/>
    </source>
</evidence>
<dbReference type="FunFam" id="3.20.20.80:FF:000007">
    <property type="entry name" value="Acidic mammalian chitinase"/>
    <property type="match status" value="1"/>
</dbReference>
<dbReference type="Gene3D" id="3.10.50.10">
    <property type="match status" value="2"/>
</dbReference>
<keyword evidence="2" id="KW-0378">Hydrolase</keyword>
<keyword evidence="4" id="KW-0326">Glycosidase</keyword>
<accession>A0A9Q0EA10</accession>
<dbReference type="GO" id="GO:0006032">
    <property type="term" value="P:chitin catabolic process"/>
    <property type="evidence" value="ECO:0007669"/>
    <property type="project" value="UniProtKB-ARBA"/>
</dbReference>
<dbReference type="InterPro" id="IPR029070">
    <property type="entry name" value="Chitinase_insertion_sf"/>
</dbReference>
<dbReference type="GO" id="GO:0008061">
    <property type="term" value="F:chitin binding"/>
    <property type="evidence" value="ECO:0007669"/>
    <property type="project" value="InterPro"/>
</dbReference>
<dbReference type="GO" id="GO:0005576">
    <property type="term" value="C:extracellular region"/>
    <property type="evidence" value="ECO:0007669"/>
    <property type="project" value="TreeGrafter"/>
</dbReference>
<evidence type="ECO:0000256" key="4">
    <source>
        <dbReference type="ARBA" id="ARBA00023295"/>
    </source>
</evidence>
<evidence type="ECO:0000259" key="5">
    <source>
        <dbReference type="PROSITE" id="PS51910"/>
    </source>
</evidence>
<dbReference type="EMBL" id="JANIIK010000046">
    <property type="protein sequence ID" value="KAJ3601773.1"/>
    <property type="molecule type" value="Genomic_DNA"/>
</dbReference>
<dbReference type="PANTHER" id="PTHR11177">
    <property type="entry name" value="CHITINASE"/>
    <property type="match status" value="1"/>
</dbReference>
<feature type="domain" description="GH18" evidence="5">
    <location>
        <begin position="393"/>
        <end position="532"/>
    </location>
</feature>
<dbReference type="Gene3D" id="3.20.20.80">
    <property type="entry name" value="Glycosidases"/>
    <property type="match status" value="3"/>
</dbReference>
<dbReference type="FunFam" id="3.10.50.10:FF:000001">
    <property type="entry name" value="Chitinase 3-like 1"/>
    <property type="match status" value="2"/>
</dbReference>
<evidence type="ECO:0000313" key="7">
    <source>
        <dbReference type="Proteomes" id="UP001148018"/>
    </source>
</evidence>
<dbReference type="PANTHER" id="PTHR11177:SF248">
    <property type="entry name" value="CHITOTRIOSIDASE-1"/>
    <property type="match status" value="1"/>
</dbReference>
<sequence>MVCYFTNWSQYRPNQGKYLPQDVDPFLCTTLIYAFSIINNNNELTTYEWNDDVLYKSFNGLKTKFSIMVSNAANRQTFIQSSIKFLRTHGFDGLDLDWEYPGSRGSPPGDKRKFTLLCQDLVAAYAAEAAATGNTQLMLTAAVSAGKGTIDAGYEIAEIAKELNFINVMTYDFHGTWEQVTGHNSPLFRGSQDKGDLIYFNTDYAMTYWRDQGAPVDKLRMGFAAYGRTFRLTSANTGIGAPVGGAASAGPYTREAGFWSYYEICNFLKGAKMEWIEDQKVPYAHKNSEWVGFDTKESYDTKVRYLQEQKFGGAFVWALDLDDFKGQFCGEGSHPLLFSRMLSSRATRHSFIQSTIRCLRAYGFDGVNLDWWYRGSGAGAAQDKSRFTLLCKDYVMRYWVNRGAPAQKLLLGLATHGRSFTLSTTATGPGAPVRGPGVPGPYTQQMSIWSYYEICSFLRGASVSWMDGQSVPYAVKGDQWVGFDNRDSYQAKVGYLKNRTFGGAALWTLDMDDFTGWTLEETSQTDGHVGLATTSPTHSLEGSQNSITVVKPVPHHACFQNITVVYKPDAFCTHKRDGLYPRSENPKTFYKCLRRHTFVTRCHTAAYEHNRGGETMATGGFALASVTTLIHLIVR</sequence>
<feature type="domain" description="GH18" evidence="5">
    <location>
        <begin position="1"/>
        <end position="347"/>
    </location>
</feature>
<evidence type="ECO:0000256" key="3">
    <source>
        <dbReference type="ARBA" id="ARBA00023157"/>
    </source>
</evidence>
<dbReference type="AlphaFoldDB" id="A0A9Q0EA10"/>
<proteinExistence type="predicted"/>
<dbReference type="InterPro" id="IPR001223">
    <property type="entry name" value="Glyco_hydro18_cat"/>
</dbReference>
<gene>
    <name evidence="6" type="ORF">NHX12_029537</name>
</gene>
<keyword evidence="7" id="KW-1185">Reference proteome</keyword>
<dbReference type="InterPro" id="IPR001579">
    <property type="entry name" value="Glyco_hydro_18_chit_AS"/>
</dbReference>
<dbReference type="Pfam" id="PF00704">
    <property type="entry name" value="Glyco_hydro_18"/>
    <property type="match status" value="2"/>
</dbReference>
<evidence type="ECO:0000256" key="1">
    <source>
        <dbReference type="ARBA" id="ARBA00022729"/>
    </source>
</evidence>
<dbReference type="InterPro" id="IPR050314">
    <property type="entry name" value="Glycosyl_Hydrlase_18"/>
</dbReference>
<dbReference type="OrthoDB" id="76388at2759"/>
<organism evidence="6 7">
    <name type="scientific">Muraenolepis orangiensis</name>
    <name type="common">Patagonian moray cod</name>
    <dbReference type="NCBI Taxonomy" id="630683"/>
    <lineage>
        <taxon>Eukaryota</taxon>
        <taxon>Metazoa</taxon>
        <taxon>Chordata</taxon>
        <taxon>Craniata</taxon>
        <taxon>Vertebrata</taxon>
        <taxon>Euteleostomi</taxon>
        <taxon>Actinopterygii</taxon>
        <taxon>Neopterygii</taxon>
        <taxon>Teleostei</taxon>
        <taxon>Neoteleostei</taxon>
        <taxon>Acanthomorphata</taxon>
        <taxon>Zeiogadaria</taxon>
        <taxon>Gadariae</taxon>
        <taxon>Gadiformes</taxon>
        <taxon>Muraenolepidoidei</taxon>
        <taxon>Muraenolepididae</taxon>
        <taxon>Muraenolepis</taxon>
    </lineage>
</organism>
<dbReference type="SMART" id="SM00636">
    <property type="entry name" value="Glyco_18"/>
    <property type="match status" value="2"/>
</dbReference>
<keyword evidence="3" id="KW-1015">Disulfide bond</keyword>
<dbReference type="InterPro" id="IPR017853">
    <property type="entry name" value="GH"/>
</dbReference>
<dbReference type="GO" id="GO:0004568">
    <property type="term" value="F:chitinase activity"/>
    <property type="evidence" value="ECO:0007669"/>
    <property type="project" value="UniProtKB-ARBA"/>
</dbReference>
<comment type="caution">
    <text evidence="6">The sequence shown here is derived from an EMBL/GenBank/DDBJ whole genome shotgun (WGS) entry which is preliminary data.</text>
</comment>
<evidence type="ECO:0000256" key="2">
    <source>
        <dbReference type="ARBA" id="ARBA00022801"/>
    </source>
</evidence>
<dbReference type="SUPFAM" id="SSF51445">
    <property type="entry name" value="(Trans)glycosidases"/>
    <property type="match status" value="2"/>
</dbReference>
<dbReference type="PROSITE" id="PS01095">
    <property type="entry name" value="GH18_1"/>
    <property type="match status" value="1"/>
</dbReference>
<name>A0A9Q0EA10_9TELE</name>
<dbReference type="GO" id="GO:0005975">
    <property type="term" value="P:carbohydrate metabolic process"/>
    <property type="evidence" value="ECO:0007669"/>
    <property type="project" value="InterPro"/>
</dbReference>
<keyword evidence="1" id="KW-0732">Signal</keyword>
<dbReference type="PROSITE" id="PS51910">
    <property type="entry name" value="GH18_2"/>
    <property type="match status" value="2"/>
</dbReference>
<dbReference type="CDD" id="cd02872">
    <property type="entry name" value="GH18_chitolectin_chitotriosidase"/>
    <property type="match status" value="1"/>
</dbReference>
<protein>
    <recommendedName>
        <fullName evidence="5">GH18 domain-containing protein</fullName>
    </recommendedName>
</protein>
<dbReference type="InterPro" id="IPR011583">
    <property type="entry name" value="Chitinase_II/V-like_cat"/>
</dbReference>